<sequence>MEQTGTETLGATRLTTESFTPTRVLPDGKNAKLKYAEYSLGALD</sequence>
<protein>
    <submittedName>
        <fullName evidence="2">Uncharacterized protein</fullName>
    </submittedName>
</protein>
<reference evidence="3" key="1">
    <citation type="journal article" date="2021" name="BMC Genomics">
        <title>Chromosome-level genome assembly and manually-curated proteome of model necrotroph Parastagonospora nodorum Sn15 reveals a genome-wide trove of candidate effector homologs, and redundancy of virulence-related functions within an accessory chromosome.</title>
        <authorList>
            <person name="Bertazzoni S."/>
            <person name="Jones D.A.B."/>
            <person name="Phan H.T."/>
            <person name="Tan K.-C."/>
            <person name="Hane J.K."/>
        </authorList>
    </citation>
    <scope>NUCLEOTIDE SEQUENCE [LARGE SCALE GENOMIC DNA]</scope>
    <source>
        <strain evidence="3">SN15 / ATCC MYA-4574 / FGSC 10173)</strain>
    </source>
</reference>
<accession>A0A7U2F581</accession>
<dbReference type="VEuPathDB" id="FungiDB:JI435_411110"/>
<evidence type="ECO:0000313" key="3">
    <source>
        <dbReference type="Proteomes" id="UP000663193"/>
    </source>
</evidence>
<keyword evidence="3" id="KW-1185">Reference proteome</keyword>
<evidence type="ECO:0000313" key="2">
    <source>
        <dbReference type="EMBL" id="QRC97833.1"/>
    </source>
</evidence>
<gene>
    <name evidence="2" type="ORF">JI435_411110</name>
</gene>
<organism evidence="2 3">
    <name type="scientific">Phaeosphaeria nodorum (strain SN15 / ATCC MYA-4574 / FGSC 10173)</name>
    <name type="common">Glume blotch fungus</name>
    <name type="synonym">Parastagonospora nodorum</name>
    <dbReference type="NCBI Taxonomy" id="321614"/>
    <lineage>
        <taxon>Eukaryota</taxon>
        <taxon>Fungi</taxon>
        <taxon>Dikarya</taxon>
        <taxon>Ascomycota</taxon>
        <taxon>Pezizomycotina</taxon>
        <taxon>Dothideomycetes</taxon>
        <taxon>Pleosporomycetidae</taxon>
        <taxon>Pleosporales</taxon>
        <taxon>Pleosporineae</taxon>
        <taxon>Phaeosphaeriaceae</taxon>
        <taxon>Parastagonospora</taxon>
    </lineage>
</organism>
<evidence type="ECO:0000256" key="1">
    <source>
        <dbReference type="SAM" id="MobiDB-lite"/>
    </source>
</evidence>
<proteinExistence type="predicted"/>
<dbReference type="Proteomes" id="UP000663193">
    <property type="component" value="Chromosome 8"/>
</dbReference>
<name>A0A7U2F581_PHANO</name>
<dbReference type="EMBL" id="CP069030">
    <property type="protein sequence ID" value="QRC97833.1"/>
    <property type="molecule type" value="Genomic_DNA"/>
</dbReference>
<feature type="compositionally biased region" description="Polar residues" evidence="1">
    <location>
        <begin position="1"/>
        <end position="21"/>
    </location>
</feature>
<feature type="region of interest" description="Disordered" evidence="1">
    <location>
        <begin position="1"/>
        <end position="26"/>
    </location>
</feature>
<dbReference type="AlphaFoldDB" id="A0A7U2F581"/>